<dbReference type="InterPro" id="IPR017871">
    <property type="entry name" value="ABC_transporter-like_CS"/>
</dbReference>
<dbReference type="Pfam" id="PF00005">
    <property type="entry name" value="ABC_tran"/>
    <property type="match status" value="1"/>
</dbReference>
<keyword evidence="7 8" id="KW-0472">Membrane</keyword>
<dbReference type="InterPro" id="IPR030946">
    <property type="entry name" value="EcfA2"/>
</dbReference>
<evidence type="ECO:0000256" key="8">
    <source>
        <dbReference type="RuleBase" id="RU365104"/>
    </source>
</evidence>
<dbReference type="GO" id="GO:0042626">
    <property type="term" value="F:ATPase-coupled transmembrane transporter activity"/>
    <property type="evidence" value="ECO:0007669"/>
    <property type="project" value="TreeGrafter"/>
</dbReference>
<dbReference type="InterPro" id="IPR050095">
    <property type="entry name" value="ECF_ABC_transporter_ATP-bd"/>
</dbReference>
<keyword evidence="2 8" id="KW-0813">Transport</keyword>
<evidence type="ECO:0000256" key="3">
    <source>
        <dbReference type="ARBA" id="ARBA00022475"/>
    </source>
</evidence>
<organism evidence="10 11">
    <name type="scientific">Faecalibacillus intestinalis</name>
    <dbReference type="NCBI Taxonomy" id="1982626"/>
    <lineage>
        <taxon>Bacteria</taxon>
        <taxon>Bacillati</taxon>
        <taxon>Bacillota</taxon>
        <taxon>Erysipelotrichia</taxon>
        <taxon>Erysipelotrichales</taxon>
        <taxon>Coprobacillaceae</taxon>
        <taxon>Faecalibacillus</taxon>
    </lineage>
</organism>
<dbReference type="RefSeq" id="WP_107030637.1">
    <property type="nucleotide sequence ID" value="NZ_PYLQ01000030.1"/>
</dbReference>
<dbReference type="PROSITE" id="PS50893">
    <property type="entry name" value="ABC_TRANSPORTER_2"/>
    <property type="match status" value="1"/>
</dbReference>
<comment type="caution">
    <text evidence="10">The sequence shown here is derived from an EMBL/GenBank/DDBJ whole genome shotgun (WGS) entry which is preliminary data.</text>
</comment>
<feature type="domain" description="ABC transporter" evidence="9">
    <location>
        <begin position="6"/>
        <end position="245"/>
    </location>
</feature>
<evidence type="ECO:0000256" key="4">
    <source>
        <dbReference type="ARBA" id="ARBA00022741"/>
    </source>
</evidence>
<comment type="subunit">
    <text evidence="8">Forms a stable energy-coupling factor (ECF) transporter complex composed of 2 membrane-embedded substrate-binding proteins (S component), 2 ATP-binding proteins (A component) and 2 transmembrane proteins (T component).</text>
</comment>
<dbReference type="Gene3D" id="3.40.50.300">
    <property type="entry name" value="P-loop containing nucleotide triphosphate hydrolases"/>
    <property type="match status" value="1"/>
</dbReference>
<sequence>MSITCQSLDHIYGYNTPFEYYALKNVNLKIEKGSFTAIIGQTGSGKSTLIQHINALLLPTSGEIKIDDYIISQNNKPQNLKSLRKKSGLVFQFPEYQLFEETIERDIMFGPMNFGIDEKRAKEIAKKSLEMVGLDQTYLEKSPFDLSGGQKRRVAIAGILAMDPDILVLDEPTAGLDPSGIKEMMDLFKKIHEMGKTVVLVTHDMNHVLEYCDNVVVMNDGQVEKAGKVKDIFLDSDYLLNLGIDLPLITNLIIQLNLKGYHIDTSINDIDALVEVIGGELHG</sequence>
<dbReference type="InterPro" id="IPR015856">
    <property type="entry name" value="ABC_transpr_CbiO/EcfA_su"/>
</dbReference>
<dbReference type="FunFam" id="3.40.50.300:FF:000224">
    <property type="entry name" value="Energy-coupling factor transporter ATP-binding protein EcfA"/>
    <property type="match status" value="1"/>
</dbReference>
<reference evidence="10 11" key="1">
    <citation type="journal article" date="2019" name="Int. J. Syst. Evol. Microbiol.">
        <title>Faecalibacillus intestinalis gen. nov., sp. nov. and Faecalibacillus faecis sp. nov., isolated from human faeces.</title>
        <authorList>
            <person name="Seo B."/>
            <person name="Jeon K."/>
            <person name="Baek I."/>
            <person name="Lee Y.M."/>
            <person name="Baek K."/>
            <person name="Ko G."/>
        </authorList>
    </citation>
    <scope>NUCLEOTIDE SEQUENCE [LARGE SCALE GENOMIC DNA]</scope>
    <source>
        <strain evidence="10 11">SNUG30099</strain>
    </source>
</reference>
<keyword evidence="3 8" id="KW-1003">Cell membrane</keyword>
<proteinExistence type="inferred from homology"/>
<dbReference type="AlphaFoldDB" id="A0A2T3FKR3"/>
<keyword evidence="4 8" id="KW-0547">Nucleotide-binding</keyword>
<keyword evidence="5 8" id="KW-0067">ATP-binding</keyword>
<name>A0A2T3FKR3_9FIRM</name>
<dbReference type="CDD" id="cd03225">
    <property type="entry name" value="ABC_cobalt_CbiO_domain1"/>
    <property type="match status" value="1"/>
</dbReference>
<comment type="similarity">
    <text evidence="8">Belongs to the ABC transporter superfamily. Energy-coupling factor EcfA family.</text>
</comment>
<dbReference type="PANTHER" id="PTHR43553">
    <property type="entry name" value="HEAVY METAL TRANSPORTER"/>
    <property type="match status" value="1"/>
</dbReference>
<evidence type="ECO:0000313" key="11">
    <source>
        <dbReference type="Proteomes" id="UP000240974"/>
    </source>
</evidence>
<dbReference type="EC" id="7.-.-.-" evidence="8"/>
<dbReference type="EMBL" id="PYLQ01000030">
    <property type="protein sequence ID" value="PST35871.1"/>
    <property type="molecule type" value="Genomic_DNA"/>
</dbReference>
<keyword evidence="6" id="KW-1278">Translocase</keyword>
<evidence type="ECO:0000256" key="1">
    <source>
        <dbReference type="ARBA" id="ARBA00004202"/>
    </source>
</evidence>
<dbReference type="Proteomes" id="UP000240974">
    <property type="component" value="Unassembled WGS sequence"/>
</dbReference>
<protein>
    <recommendedName>
        <fullName evidence="8">Energy-coupling factor transporter ATP-binding protein EcfA2</fullName>
        <ecNumber evidence="8">7.-.-.-</ecNumber>
    </recommendedName>
</protein>
<dbReference type="InterPro" id="IPR003593">
    <property type="entry name" value="AAA+_ATPase"/>
</dbReference>
<evidence type="ECO:0000256" key="5">
    <source>
        <dbReference type="ARBA" id="ARBA00022840"/>
    </source>
</evidence>
<evidence type="ECO:0000313" key="10">
    <source>
        <dbReference type="EMBL" id="PST35871.1"/>
    </source>
</evidence>
<dbReference type="GO" id="GO:0005524">
    <property type="term" value="F:ATP binding"/>
    <property type="evidence" value="ECO:0007669"/>
    <property type="project" value="UniProtKB-UniRule"/>
</dbReference>
<evidence type="ECO:0000256" key="7">
    <source>
        <dbReference type="ARBA" id="ARBA00023136"/>
    </source>
</evidence>
<comment type="subcellular location">
    <subcellularLocation>
        <location evidence="1 8">Cell membrane</location>
        <topology evidence="1 8">Peripheral membrane protein</topology>
    </subcellularLocation>
</comment>
<gene>
    <name evidence="10" type="ORF">C7U54_13700</name>
</gene>
<dbReference type="SUPFAM" id="SSF52540">
    <property type="entry name" value="P-loop containing nucleoside triphosphate hydrolases"/>
    <property type="match status" value="1"/>
</dbReference>
<dbReference type="InterPro" id="IPR003439">
    <property type="entry name" value="ABC_transporter-like_ATP-bd"/>
</dbReference>
<evidence type="ECO:0000259" key="9">
    <source>
        <dbReference type="PROSITE" id="PS50893"/>
    </source>
</evidence>
<dbReference type="PROSITE" id="PS00211">
    <property type="entry name" value="ABC_TRANSPORTER_1"/>
    <property type="match status" value="1"/>
</dbReference>
<dbReference type="GO" id="GO:0043190">
    <property type="term" value="C:ATP-binding cassette (ABC) transporter complex"/>
    <property type="evidence" value="ECO:0007669"/>
    <property type="project" value="TreeGrafter"/>
</dbReference>
<dbReference type="SMART" id="SM00382">
    <property type="entry name" value="AAA"/>
    <property type="match status" value="1"/>
</dbReference>
<evidence type="ECO:0000256" key="2">
    <source>
        <dbReference type="ARBA" id="ARBA00022448"/>
    </source>
</evidence>
<evidence type="ECO:0000256" key="6">
    <source>
        <dbReference type="ARBA" id="ARBA00022967"/>
    </source>
</evidence>
<accession>A0A2T3FKR3</accession>
<keyword evidence="11" id="KW-1185">Reference proteome</keyword>
<dbReference type="NCBIfam" id="TIGR04521">
    <property type="entry name" value="ECF_ATPase_2"/>
    <property type="match status" value="1"/>
</dbReference>
<dbReference type="GO" id="GO:0016887">
    <property type="term" value="F:ATP hydrolysis activity"/>
    <property type="evidence" value="ECO:0007669"/>
    <property type="project" value="InterPro"/>
</dbReference>
<comment type="function">
    <text evidence="8">ATP-binding (A) component of a common energy-coupling factor (ECF) ABC-transporter complex.</text>
</comment>
<dbReference type="PANTHER" id="PTHR43553:SF27">
    <property type="entry name" value="ENERGY-COUPLING FACTOR TRANSPORTER ATP-BINDING PROTEIN ECFA2"/>
    <property type="match status" value="1"/>
</dbReference>
<dbReference type="InterPro" id="IPR027417">
    <property type="entry name" value="P-loop_NTPase"/>
</dbReference>